<dbReference type="InterPro" id="IPR002925">
    <property type="entry name" value="Dienelactn_hydro"/>
</dbReference>
<accession>A0A9K3L7I3</accession>
<keyword evidence="3" id="KW-1185">Reference proteome</keyword>
<evidence type="ECO:0000313" key="3">
    <source>
        <dbReference type="Proteomes" id="UP000693970"/>
    </source>
</evidence>
<evidence type="ECO:0000259" key="1">
    <source>
        <dbReference type="Pfam" id="PF01738"/>
    </source>
</evidence>
<organism evidence="2 3">
    <name type="scientific">Nitzschia inconspicua</name>
    <dbReference type="NCBI Taxonomy" id="303405"/>
    <lineage>
        <taxon>Eukaryota</taxon>
        <taxon>Sar</taxon>
        <taxon>Stramenopiles</taxon>
        <taxon>Ochrophyta</taxon>
        <taxon>Bacillariophyta</taxon>
        <taxon>Bacillariophyceae</taxon>
        <taxon>Bacillariophycidae</taxon>
        <taxon>Bacillariales</taxon>
        <taxon>Bacillariaceae</taxon>
        <taxon>Nitzschia</taxon>
    </lineage>
</organism>
<dbReference type="PANTHER" id="PTHR22946:SF0">
    <property type="entry name" value="DIENELACTONE HYDROLASE DOMAIN-CONTAINING PROTEIN"/>
    <property type="match status" value="1"/>
</dbReference>
<keyword evidence="2" id="KW-0378">Hydrolase</keyword>
<dbReference type="AlphaFoldDB" id="A0A9K3L7I3"/>
<proteinExistence type="predicted"/>
<sequence>MLVLNSKKHYFISFFVSVSNLIFVARLGRISSYSSQNLRQRNIVAWSARSKFRIQQLFWGVMSTQSSVSSLSWIPLTPNNFESGPVSSQGCRLAKDQKYLEAVLTQWKQGQSTEDDLPVETATLRYFDSQKSPLHGHLVRPTQASSDFMERPGVLLFHTAAGPQDVFLFHKAYVLAKELDCVVLICDILSDFNGWAWGSDRTHYNQVRSDLEQDDYRLLRFRVEAAIRALIGSNAALNVDSHRLAMLGWCLGGQAILEFPRAEEMMSGIDFSVRVLATFHGVFRRETQLMLPANMKRQDQKVIICNGSDDPFVTKEDVDSAKAYFESAGYQVEIATMKGARHGFSNPAQAFNDNDSFDYNELAAETSWTRTMRVLIDSLS</sequence>
<comment type="caution">
    <text evidence="2">The sequence shown here is derived from an EMBL/GenBank/DDBJ whole genome shotgun (WGS) entry which is preliminary data.</text>
</comment>
<dbReference type="Proteomes" id="UP000693970">
    <property type="component" value="Unassembled WGS sequence"/>
</dbReference>
<name>A0A9K3L7I3_9STRA</name>
<gene>
    <name evidence="2" type="ORF">IV203_001992</name>
</gene>
<dbReference type="EMBL" id="JAGRRH010000015">
    <property type="protein sequence ID" value="KAG7357304.1"/>
    <property type="molecule type" value="Genomic_DNA"/>
</dbReference>
<reference evidence="2" key="2">
    <citation type="submission" date="2021-04" db="EMBL/GenBank/DDBJ databases">
        <authorList>
            <person name="Podell S."/>
        </authorList>
    </citation>
    <scope>NUCLEOTIDE SEQUENCE</scope>
    <source>
        <strain evidence="2">Hildebrandi</strain>
    </source>
</reference>
<dbReference type="Pfam" id="PF01738">
    <property type="entry name" value="DLH"/>
    <property type="match status" value="1"/>
</dbReference>
<dbReference type="InterPro" id="IPR050261">
    <property type="entry name" value="FrsA_esterase"/>
</dbReference>
<reference evidence="2" key="1">
    <citation type="journal article" date="2021" name="Sci. Rep.">
        <title>Diploid genomic architecture of Nitzschia inconspicua, an elite biomass production diatom.</title>
        <authorList>
            <person name="Oliver A."/>
            <person name="Podell S."/>
            <person name="Pinowska A."/>
            <person name="Traller J.C."/>
            <person name="Smith S.R."/>
            <person name="McClure R."/>
            <person name="Beliaev A."/>
            <person name="Bohutskyi P."/>
            <person name="Hill E.A."/>
            <person name="Rabines A."/>
            <person name="Zheng H."/>
            <person name="Allen L.Z."/>
            <person name="Kuo A."/>
            <person name="Grigoriev I.V."/>
            <person name="Allen A.E."/>
            <person name="Hazlebeck D."/>
            <person name="Allen E.E."/>
        </authorList>
    </citation>
    <scope>NUCLEOTIDE SEQUENCE</scope>
    <source>
        <strain evidence="2">Hildebrandi</strain>
    </source>
</reference>
<evidence type="ECO:0000313" key="2">
    <source>
        <dbReference type="EMBL" id="KAG7357304.1"/>
    </source>
</evidence>
<feature type="domain" description="Dienelactone hydrolase" evidence="1">
    <location>
        <begin position="150"/>
        <end position="375"/>
    </location>
</feature>
<protein>
    <submittedName>
        <fullName evidence="2">Dienelactone hydrolase</fullName>
    </submittedName>
</protein>
<dbReference type="GO" id="GO:0016787">
    <property type="term" value="F:hydrolase activity"/>
    <property type="evidence" value="ECO:0007669"/>
    <property type="project" value="UniProtKB-KW"/>
</dbReference>
<dbReference type="PANTHER" id="PTHR22946">
    <property type="entry name" value="DIENELACTONE HYDROLASE DOMAIN-CONTAINING PROTEIN-RELATED"/>
    <property type="match status" value="1"/>
</dbReference>
<dbReference type="OrthoDB" id="17560at2759"/>